<accession>A0A7W8E1W5</accession>
<evidence type="ECO:0000313" key="2">
    <source>
        <dbReference type="Proteomes" id="UP000540989"/>
    </source>
</evidence>
<dbReference type="GO" id="GO:0005975">
    <property type="term" value="P:carbohydrate metabolic process"/>
    <property type="evidence" value="ECO:0007669"/>
    <property type="project" value="InterPro"/>
</dbReference>
<dbReference type="InterPro" id="IPR008928">
    <property type="entry name" value="6-hairpin_glycosidase_sf"/>
</dbReference>
<dbReference type="Proteomes" id="UP000540989">
    <property type="component" value="Unassembled WGS sequence"/>
</dbReference>
<gene>
    <name evidence="1" type="ORF">HDF16_000531</name>
</gene>
<proteinExistence type="predicted"/>
<evidence type="ECO:0000313" key="1">
    <source>
        <dbReference type="EMBL" id="MBB5055862.1"/>
    </source>
</evidence>
<dbReference type="RefSeq" id="WP_184213599.1">
    <property type="nucleotide sequence ID" value="NZ_JACHIP010000001.1"/>
</dbReference>
<dbReference type="InterPro" id="IPR012341">
    <property type="entry name" value="6hp_glycosidase-like_sf"/>
</dbReference>
<comment type="caution">
    <text evidence="1">The sequence shown here is derived from an EMBL/GenBank/DDBJ whole genome shotgun (WGS) entry which is preliminary data.</text>
</comment>
<name>A0A7W8E1W5_9BACT</name>
<keyword evidence="2" id="KW-1185">Reference proteome</keyword>
<dbReference type="Gene3D" id="1.50.10.10">
    <property type="match status" value="1"/>
</dbReference>
<protein>
    <submittedName>
        <fullName evidence="1">Uncharacterized protein</fullName>
    </submittedName>
</protein>
<sequence>MTQSQAFAANTFKLLAVMENLLGRQAKAASYAATSKKLADALILPIPDGYWDDKNQRFIDWVDRDGKAHDHIHLLANTVPVTFGYATPAQSAAVRRLVEENAGQFERFPSFVAADIAGYTKSEIGNGGPYDLSAAGRYWYWDAAFRASQKQDGVLLDQLKAVAAEGAKDNYFMGERYDMDYVYYIDGKNAHGAGKYYEYPNVYSAVLISKFLGLTIPADADVSVAPHLNSYGNVEFNEPAYALRYSYDADGFVLKNLSNKRRRFKVDLSALGGTTMLYRLNGKTSAAFAGPITLAPQEEARWVREK</sequence>
<dbReference type="SUPFAM" id="SSF48208">
    <property type="entry name" value="Six-hairpin glycosidases"/>
    <property type="match status" value="1"/>
</dbReference>
<reference evidence="1 2" key="1">
    <citation type="submission" date="2020-08" db="EMBL/GenBank/DDBJ databases">
        <title>Genomic Encyclopedia of Type Strains, Phase IV (KMG-V): Genome sequencing to study the core and pangenomes of soil and plant-associated prokaryotes.</title>
        <authorList>
            <person name="Whitman W."/>
        </authorList>
    </citation>
    <scope>NUCLEOTIDE SEQUENCE [LARGE SCALE GENOMIC DNA]</scope>
    <source>
        <strain evidence="1 2">M8UP14</strain>
    </source>
</reference>
<organism evidence="1 2">
    <name type="scientific">Granulicella aggregans</name>
    <dbReference type="NCBI Taxonomy" id="474949"/>
    <lineage>
        <taxon>Bacteria</taxon>
        <taxon>Pseudomonadati</taxon>
        <taxon>Acidobacteriota</taxon>
        <taxon>Terriglobia</taxon>
        <taxon>Terriglobales</taxon>
        <taxon>Acidobacteriaceae</taxon>
        <taxon>Granulicella</taxon>
    </lineage>
</organism>
<dbReference type="EMBL" id="JACHIP010000001">
    <property type="protein sequence ID" value="MBB5055862.1"/>
    <property type="molecule type" value="Genomic_DNA"/>
</dbReference>
<dbReference type="AlphaFoldDB" id="A0A7W8E1W5"/>